<evidence type="ECO:0000313" key="2">
    <source>
        <dbReference type="Proteomes" id="UP001634393"/>
    </source>
</evidence>
<name>A0ABD3UQ30_9LAMI</name>
<reference evidence="1 2" key="1">
    <citation type="submission" date="2024-12" db="EMBL/GenBank/DDBJ databases">
        <title>The unique morphological basis and parallel evolutionary history of personate flowers in Penstemon.</title>
        <authorList>
            <person name="Depatie T.H."/>
            <person name="Wessinger C.A."/>
        </authorList>
    </citation>
    <scope>NUCLEOTIDE SEQUENCE [LARGE SCALE GENOMIC DNA]</scope>
    <source>
        <strain evidence="1">WTNN_2</strain>
        <tissue evidence="1">Leaf</tissue>
    </source>
</reference>
<keyword evidence="2" id="KW-1185">Reference proteome</keyword>
<proteinExistence type="predicted"/>
<dbReference type="AlphaFoldDB" id="A0ABD3UQ30"/>
<dbReference type="Proteomes" id="UP001634393">
    <property type="component" value="Unassembled WGS sequence"/>
</dbReference>
<dbReference type="EMBL" id="JBJXBP010000001">
    <property type="protein sequence ID" value="KAL3850598.1"/>
    <property type="molecule type" value="Genomic_DNA"/>
</dbReference>
<comment type="caution">
    <text evidence="1">The sequence shown here is derived from an EMBL/GenBank/DDBJ whole genome shotgun (WGS) entry which is preliminary data.</text>
</comment>
<organism evidence="1 2">
    <name type="scientific">Penstemon smallii</name>
    <dbReference type="NCBI Taxonomy" id="265156"/>
    <lineage>
        <taxon>Eukaryota</taxon>
        <taxon>Viridiplantae</taxon>
        <taxon>Streptophyta</taxon>
        <taxon>Embryophyta</taxon>
        <taxon>Tracheophyta</taxon>
        <taxon>Spermatophyta</taxon>
        <taxon>Magnoliopsida</taxon>
        <taxon>eudicotyledons</taxon>
        <taxon>Gunneridae</taxon>
        <taxon>Pentapetalae</taxon>
        <taxon>asterids</taxon>
        <taxon>lamiids</taxon>
        <taxon>Lamiales</taxon>
        <taxon>Plantaginaceae</taxon>
        <taxon>Cheloneae</taxon>
        <taxon>Penstemon</taxon>
    </lineage>
</organism>
<gene>
    <name evidence="1" type="ORF">ACJIZ3_012480</name>
</gene>
<accession>A0ABD3UQ30</accession>
<protein>
    <submittedName>
        <fullName evidence="1">Uncharacterized protein</fullName>
    </submittedName>
</protein>
<evidence type="ECO:0000313" key="1">
    <source>
        <dbReference type="EMBL" id="KAL3850598.1"/>
    </source>
</evidence>
<sequence length="25" mass="2939">MHLGPMIIPTLHLLLRLRTARLLKM</sequence>